<protein>
    <submittedName>
        <fullName evidence="2">Uncharacterized protein</fullName>
    </submittedName>
</protein>
<keyword evidence="3" id="KW-1185">Reference proteome</keyword>
<accession>A0A1R2CG46</accession>
<evidence type="ECO:0000313" key="3">
    <source>
        <dbReference type="Proteomes" id="UP000187209"/>
    </source>
</evidence>
<evidence type="ECO:0000256" key="1">
    <source>
        <dbReference type="SAM" id="MobiDB-lite"/>
    </source>
</evidence>
<dbReference type="EMBL" id="MPUH01000162">
    <property type="protein sequence ID" value="OMJ87998.1"/>
    <property type="molecule type" value="Genomic_DNA"/>
</dbReference>
<proteinExistence type="predicted"/>
<comment type="caution">
    <text evidence="2">The sequence shown here is derived from an EMBL/GenBank/DDBJ whole genome shotgun (WGS) entry which is preliminary data.</text>
</comment>
<gene>
    <name evidence="2" type="ORF">SteCoe_10152</name>
</gene>
<dbReference type="Proteomes" id="UP000187209">
    <property type="component" value="Unassembled WGS sequence"/>
</dbReference>
<feature type="compositionally biased region" description="Polar residues" evidence="1">
    <location>
        <begin position="31"/>
        <end position="54"/>
    </location>
</feature>
<feature type="region of interest" description="Disordered" evidence="1">
    <location>
        <begin position="26"/>
        <end position="87"/>
    </location>
</feature>
<reference evidence="2 3" key="1">
    <citation type="submission" date="2016-11" db="EMBL/GenBank/DDBJ databases">
        <title>The macronuclear genome of Stentor coeruleus: a giant cell with tiny introns.</title>
        <authorList>
            <person name="Slabodnick M."/>
            <person name="Ruby J.G."/>
            <person name="Reiff S.B."/>
            <person name="Swart E.C."/>
            <person name="Gosai S."/>
            <person name="Prabakaran S."/>
            <person name="Witkowska E."/>
            <person name="Larue G.E."/>
            <person name="Fisher S."/>
            <person name="Freeman R.M."/>
            <person name="Gunawardena J."/>
            <person name="Chu W."/>
            <person name="Stover N.A."/>
            <person name="Gregory B.D."/>
            <person name="Nowacki M."/>
            <person name="Derisi J."/>
            <person name="Roy S.W."/>
            <person name="Marshall W.F."/>
            <person name="Sood P."/>
        </authorList>
    </citation>
    <scope>NUCLEOTIDE SEQUENCE [LARGE SCALE GENOMIC DNA]</scope>
    <source>
        <strain evidence="2">WM001</strain>
    </source>
</reference>
<dbReference type="AlphaFoldDB" id="A0A1R2CG46"/>
<feature type="compositionally biased region" description="Basic and acidic residues" evidence="1">
    <location>
        <begin position="55"/>
        <end position="87"/>
    </location>
</feature>
<sequence length="217" mass="24815">MNYTETEDNVIVKKTLTYSRIKFSKPETIKVQETPQHEPQAQKIPQNEQKAQKTPQEESKARKNPQDESKVQKTPQHEPKAIKRKVDESTKPLKKIKFYSKPQYDFIDSQAEGITPCINQKVQSRTKGQLSSAFSTFVNRNPTCKIKVKVLSVKSEYGTLYISVDVGQTEIPKIRGKMTLLYRGNLKLSNTLTVNDPKVVVIDNTEYLFAKEVIPVQ</sequence>
<organism evidence="2 3">
    <name type="scientific">Stentor coeruleus</name>
    <dbReference type="NCBI Taxonomy" id="5963"/>
    <lineage>
        <taxon>Eukaryota</taxon>
        <taxon>Sar</taxon>
        <taxon>Alveolata</taxon>
        <taxon>Ciliophora</taxon>
        <taxon>Postciliodesmatophora</taxon>
        <taxon>Heterotrichea</taxon>
        <taxon>Heterotrichida</taxon>
        <taxon>Stentoridae</taxon>
        <taxon>Stentor</taxon>
    </lineage>
</organism>
<name>A0A1R2CG46_9CILI</name>
<evidence type="ECO:0000313" key="2">
    <source>
        <dbReference type="EMBL" id="OMJ87998.1"/>
    </source>
</evidence>